<keyword evidence="3" id="KW-1185">Reference proteome</keyword>
<dbReference type="OrthoDB" id="5366531at2759"/>
<dbReference type="EMBL" id="AZHD01000004">
    <property type="protein sequence ID" value="OAA64591.1"/>
    <property type="molecule type" value="Genomic_DNA"/>
</dbReference>
<proteinExistence type="predicted"/>
<sequence>MRLASTRSRLGKSASSASSRVFSRCPVCSKVLSHTGATRPGLFPARNHRAIPPYRSSATFTAHGSFRQAADRGQTVEADDRAQPTAAAPTTPPLLSSALQFGYLSQGNDYTLPHSGLAAARPPAESSSGRWGLQHRQYASSLLDARRYGKWRELLFDYDRLMFESGLVPASLSGRGARRSVDQPEHATDICLWSAIFNFAQRRGGSEGALVVWREIFQRKQLYEVDGIAARAFWQAVVASALPDEAFLESIWAYAEYMYDKHGALWPNLYRGVVTYCLENDQYERALRWHIRLSAHFGVAKRDFFGMFRSFLTVPVPPLQDTLRSIYATSRHRLLYDTIIPLLWSRGQSALARGWRETLIRHDDRPTSAACRPFLQYLAGYYPETELCPQEQAIVHSHPAQYLAPPALQPEHKVPDLASNFFHLINRVHGETFGIREKPFNDNIGAKWFATSWVSLDTAIQLVYGLGVDEIGPLSLQSIALREDSPAGVLQRVQQLEQLQIGLGGSNYARAVRHLAAAGDAETLEDLLHSTLHPGVFDDAVAQRDVLEAASSTGDWKTHRLLLAVRLVVSEDVLAATANELLRACLDRRRKNTVLKLLDEFAACGVEVLPSACDAMCRLILADVPHQSDPHAVVDVDFYAALCRRMAMLRLPVPTEAWQNILYILGRQGRLDDFERVALDLVERYVSLHTASPAATLSSSSSLLSFPSLSPSLSPLSPPLPCCDRAALFKVHVADVPDIVRGEQKSEEDVNYRLLPRDLPLDHPLHPLGLVFDHSLVEAIVRWYFHRKMAYRQDQGVRAAAGYRRIGRTGESAGDRPVLADAPGSMHAAPEDFFLAGGIRLLAMLRDRGVAIPAARVRSEALVCIAAVFGPQSMATRYWQPARSMNQLTLREVKGLCDAAWATSDGETTPVDKNEGNGAEKEETTLLPTVDALEKALEAVRSVTASLGSQFPREDGKTEMSRKAFIDALSRPT</sequence>
<gene>
    <name evidence="2" type="ORF">SPI_03238</name>
</gene>
<accession>A0A167X6H0</accession>
<comment type="caution">
    <text evidence="2">The sequence shown here is derived from an EMBL/GenBank/DDBJ whole genome shotgun (WGS) entry which is preliminary data.</text>
</comment>
<feature type="region of interest" description="Disordered" evidence="1">
    <location>
        <begin position="70"/>
        <end position="93"/>
    </location>
</feature>
<evidence type="ECO:0000313" key="3">
    <source>
        <dbReference type="Proteomes" id="UP000076874"/>
    </source>
</evidence>
<organism evidence="2 3">
    <name type="scientific">Niveomyces insectorum RCEF 264</name>
    <dbReference type="NCBI Taxonomy" id="1081102"/>
    <lineage>
        <taxon>Eukaryota</taxon>
        <taxon>Fungi</taxon>
        <taxon>Dikarya</taxon>
        <taxon>Ascomycota</taxon>
        <taxon>Pezizomycotina</taxon>
        <taxon>Sordariomycetes</taxon>
        <taxon>Hypocreomycetidae</taxon>
        <taxon>Hypocreales</taxon>
        <taxon>Cordycipitaceae</taxon>
        <taxon>Niveomyces</taxon>
    </lineage>
</organism>
<dbReference type="Proteomes" id="UP000076874">
    <property type="component" value="Unassembled WGS sequence"/>
</dbReference>
<protein>
    <submittedName>
        <fullName evidence="2">Uncharacterized protein</fullName>
    </submittedName>
</protein>
<feature type="compositionally biased region" description="Low complexity" evidence="1">
    <location>
        <begin position="84"/>
        <end position="93"/>
    </location>
</feature>
<evidence type="ECO:0000256" key="1">
    <source>
        <dbReference type="SAM" id="MobiDB-lite"/>
    </source>
</evidence>
<dbReference type="STRING" id="1081102.A0A167X6H0"/>
<evidence type="ECO:0000313" key="2">
    <source>
        <dbReference type="EMBL" id="OAA64591.1"/>
    </source>
</evidence>
<name>A0A167X6H0_9HYPO</name>
<dbReference type="AlphaFoldDB" id="A0A167X6H0"/>
<reference evidence="2 3" key="1">
    <citation type="journal article" date="2016" name="Genome Biol. Evol.">
        <title>Divergent and convergent evolution of fungal pathogenicity.</title>
        <authorList>
            <person name="Shang Y."/>
            <person name="Xiao G."/>
            <person name="Zheng P."/>
            <person name="Cen K."/>
            <person name="Zhan S."/>
            <person name="Wang C."/>
        </authorList>
    </citation>
    <scope>NUCLEOTIDE SEQUENCE [LARGE SCALE GENOMIC DNA]</scope>
    <source>
        <strain evidence="2 3">RCEF 264</strain>
    </source>
</reference>